<dbReference type="PANTHER" id="PTHR31286:SF99">
    <property type="entry name" value="DUF4283 DOMAIN-CONTAINING PROTEIN"/>
    <property type="match status" value="1"/>
</dbReference>
<gene>
    <name evidence="4" type="ORF">Dsin_025095</name>
</gene>
<name>A0AAE0DWH6_9ROSI</name>
<dbReference type="InterPro" id="IPR036691">
    <property type="entry name" value="Endo/exonu/phosph_ase_sf"/>
</dbReference>
<dbReference type="GO" id="GO:0003676">
    <property type="term" value="F:nucleic acid binding"/>
    <property type="evidence" value="ECO:0007669"/>
    <property type="project" value="InterPro"/>
</dbReference>
<keyword evidence="1" id="KW-0863">Zinc-finger</keyword>
<dbReference type="InterPro" id="IPR001878">
    <property type="entry name" value="Znf_CCHC"/>
</dbReference>
<dbReference type="GO" id="GO:0008270">
    <property type="term" value="F:zinc ion binding"/>
    <property type="evidence" value="ECO:0007669"/>
    <property type="project" value="UniProtKB-KW"/>
</dbReference>
<keyword evidence="5" id="KW-1185">Reference proteome</keyword>
<evidence type="ECO:0000259" key="3">
    <source>
        <dbReference type="PROSITE" id="PS50158"/>
    </source>
</evidence>
<dbReference type="SUPFAM" id="SSF56219">
    <property type="entry name" value="DNase I-like"/>
    <property type="match status" value="1"/>
</dbReference>
<dbReference type="PANTHER" id="PTHR31286">
    <property type="entry name" value="GLYCINE-RICH CELL WALL STRUCTURAL PROTEIN 1.8-LIKE"/>
    <property type="match status" value="1"/>
</dbReference>
<dbReference type="InterPro" id="IPR025836">
    <property type="entry name" value="Zn_knuckle_CX2CX4HX4C"/>
</dbReference>
<dbReference type="Gene3D" id="3.60.10.10">
    <property type="entry name" value="Endonuclease/exonuclease/phosphatase"/>
    <property type="match status" value="1"/>
</dbReference>
<proteinExistence type="predicted"/>
<keyword evidence="1" id="KW-0862">Zinc</keyword>
<evidence type="ECO:0000256" key="1">
    <source>
        <dbReference type="PROSITE-ProRule" id="PRU00047"/>
    </source>
</evidence>
<evidence type="ECO:0000313" key="4">
    <source>
        <dbReference type="EMBL" id="KAK3193785.1"/>
    </source>
</evidence>
<dbReference type="AlphaFoldDB" id="A0AAE0DWH6"/>
<dbReference type="EMBL" id="JANJYJ010000008">
    <property type="protein sequence ID" value="KAK3193785.1"/>
    <property type="molecule type" value="Genomic_DNA"/>
</dbReference>
<comment type="caution">
    <text evidence="4">The sequence shown here is derived from an EMBL/GenBank/DDBJ whole genome shotgun (WGS) entry which is preliminary data.</text>
</comment>
<dbReference type="PROSITE" id="PS50158">
    <property type="entry name" value="ZF_CCHC"/>
    <property type="match status" value="1"/>
</dbReference>
<accession>A0AAE0DWH6</accession>
<organism evidence="4 5">
    <name type="scientific">Dipteronia sinensis</name>
    <dbReference type="NCBI Taxonomy" id="43782"/>
    <lineage>
        <taxon>Eukaryota</taxon>
        <taxon>Viridiplantae</taxon>
        <taxon>Streptophyta</taxon>
        <taxon>Embryophyta</taxon>
        <taxon>Tracheophyta</taxon>
        <taxon>Spermatophyta</taxon>
        <taxon>Magnoliopsida</taxon>
        <taxon>eudicotyledons</taxon>
        <taxon>Gunneridae</taxon>
        <taxon>Pentapetalae</taxon>
        <taxon>rosids</taxon>
        <taxon>malvids</taxon>
        <taxon>Sapindales</taxon>
        <taxon>Sapindaceae</taxon>
        <taxon>Hippocastanoideae</taxon>
        <taxon>Acereae</taxon>
        <taxon>Dipteronia</taxon>
    </lineage>
</organism>
<feature type="region of interest" description="Disordered" evidence="2">
    <location>
        <begin position="101"/>
        <end position="131"/>
    </location>
</feature>
<feature type="compositionally biased region" description="Basic and acidic residues" evidence="2">
    <location>
        <begin position="101"/>
        <end position="111"/>
    </location>
</feature>
<evidence type="ECO:0000313" key="5">
    <source>
        <dbReference type="Proteomes" id="UP001281410"/>
    </source>
</evidence>
<dbReference type="InterPro" id="IPR040256">
    <property type="entry name" value="At4g02000-like"/>
</dbReference>
<dbReference type="Proteomes" id="UP001281410">
    <property type="component" value="Unassembled WGS sequence"/>
</dbReference>
<evidence type="ECO:0000256" key="2">
    <source>
        <dbReference type="SAM" id="MobiDB-lite"/>
    </source>
</evidence>
<protein>
    <recommendedName>
        <fullName evidence="3">CCHC-type domain-containing protein</fullName>
    </recommendedName>
</protein>
<sequence>MPVWVRPSKIPLECIDVELLRMIGGMLGTTYKVDHITESQARGRFDRICVELDITKPLNSTLEVEDMWIRVEYGSLGLICFQCGRVGHSKDSCIEEVVNHKEGDKVHRKEPSSGTTSSDPRLSGSKNDTYGPWMQVSYGRNERNNMGSTFGDEKSGYMGNIEKTDSNSRHGSGYPSHGVEVIGKGVGNRKEVVKALVMKNGRKVVYSVKDDTSNGINKGKQVSTEMNEDLEDSYVLQSLHKDMMDSVMIVTNLPYSDIYIYDCITVLVEGKSGSGVLGDGSIGALTLQQVDVSAAKDFDEVASNLHEAIEVTLEYGCLCNVKLKVVASSKHSITTVIAEGTNFWVLTAVYANPSATVRHYMWDYLSALRRCFKGPWVFIGDFNDIFSSREKRGGMNCFSIKGFAK</sequence>
<feature type="compositionally biased region" description="Polar residues" evidence="2">
    <location>
        <begin position="112"/>
        <end position="128"/>
    </location>
</feature>
<dbReference type="Pfam" id="PF14392">
    <property type="entry name" value="zf-CCHC_4"/>
    <property type="match status" value="1"/>
</dbReference>
<reference evidence="4" key="1">
    <citation type="journal article" date="2023" name="Plant J.">
        <title>Genome sequences and population genomics provide insights into the demographic history, inbreeding, and mutation load of two 'living fossil' tree species of Dipteronia.</title>
        <authorList>
            <person name="Feng Y."/>
            <person name="Comes H.P."/>
            <person name="Chen J."/>
            <person name="Zhu S."/>
            <person name="Lu R."/>
            <person name="Zhang X."/>
            <person name="Li P."/>
            <person name="Qiu J."/>
            <person name="Olsen K.M."/>
            <person name="Qiu Y."/>
        </authorList>
    </citation>
    <scope>NUCLEOTIDE SEQUENCE</scope>
    <source>
        <strain evidence="4">NBL</strain>
    </source>
</reference>
<keyword evidence="1" id="KW-0479">Metal-binding</keyword>
<feature type="domain" description="CCHC-type" evidence="3">
    <location>
        <begin position="80"/>
        <end position="93"/>
    </location>
</feature>